<proteinExistence type="predicted"/>
<protein>
    <submittedName>
        <fullName evidence="2">Uncharacterized protein</fullName>
    </submittedName>
</protein>
<sequence length="101" mass="11322">MNIIQQSPIFAALVLIASSSVLSAAVTAWFKRGDVDAHMTKTKADAAKVLSDLAISQTQQMSEQMGEFRMALRVHREWDRKMVTRARQAGIEFDDPPELFL</sequence>
<feature type="signal peptide" evidence="1">
    <location>
        <begin position="1"/>
        <end position="24"/>
    </location>
</feature>
<dbReference type="RefSeq" id="WP_040868226.1">
    <property type="nucleotide sequence ID" value="NZ_JAAXOS010000004.1"/>
</dbReference>
<gene>
    <name evidence="2" type="ORF">HGB38_09560</name>
</gene>
<reference evidence="2 3" key="1">
    <citation type="submission" date="2020-04" db="EMBL/GenBank/DDBJ databases">
        <title>MicrobeNet Type strains.</title>
        <authorList>
            <person name="Nicholson A.C."/>
        </authorList>
    </citation>
    <scope>NUCLEOTIDE SEQUENCE [LARGE SCALE GENOMIC DNA]</scope>
    <source>
        <strain evidence="2 3">DSM 44956</strain>
    </source>
</reference>
<name>A0A7X6L2H4_9NOCA</name>
<feature type="chain" id="PRO_5038820416" evidence="1">
    <location>
        <begin position="25"/>
        <end position="101"/>
    </location>
</feature>
<keyword evidence="3" id="KW-1185">Reference proteome</keyword>
<evidence type="ECO:0000313" key="2">
    <source>
        <dbReference type="EMBL" id="NKY26464.1"/>
    </source>
</evidence>
<accession>A0A7X6L2H4</accession>
<evidence type="ECO:0000313" key="3">
    <source>
        <dbReference type="Proteomes" id="UP000540698"/>
    </source>
</evidence>
<dbReference type="EMBL" id="JAAXOS010000004">
    <property type="protein sequence ID" value="NKY26464.1"/>
    <property type="molecule type" value="Genomic_DNA"/>
</dbReference>
<keyword evidence="1" id="KW-0732">Signal</keyword>
<comment type="caution">
    <text evidence="2">The sequence shown here is derived from an EMBL/GenBank/DDBJ whole genome shotgun (WGS) entry which is preliminary data.</text>
</comment>
<evidence type="ECO:0000256" key="1">
    <source>
        <dbReference type="SAM" id="SignalP"/>
    </source>
</evidence>
<dbReference type="Proteomes" id="UP000540698">
    <property type="component" value="Unassembled WGS sequence"/>
</dbReference>
<dbReference type="AlphaFoldDB" id="A0A7X6L2H4"/>
<organism evidence="2 3">
    <name type="scientific">Nocardia gamkensis</name>
    <dbReference type="NCBI Taxonomy" id="352869"/>
    <lineage>
        <taxon>Bacteria</taxon>
        <taxon>Bacillati</taxon>
        <taxon>Actinomycetota</taxon>
        <taxon>Actinomycetes</taxon>
        <taxon>Mycobacteriales</taxon>
        <taxon>Nocardiaceae</taxon>
        <taxon>Nocardia</taxon>
    </lineage>
</organism>